<keyword evidence="3" id="KW-0963">Cytoplasm</keyword>
<dbReference type="Gene3D" id="3.30.200.20">
    <property type="entry name" value="Phosphorylase Kinase, domain 1"/>
    <property type="match status" value="1"/>
</dbReference>
<keyword evidence="9" id="KW-0829">Tyrosine-protein kinase</keyword>
<keyword evidence="20" id="KW-1185">Reference proteome</keyword>
<keyword evidence="4" id="KW-0723">Serine/threonine-protein kinase</keyword>
<dbReference type="PROSITE" id="PS50011">
    <property type="entry name" value="PROTEIN_KINASE_DOM"/>
    <property type="match status" value="1"/>
</dbReference>
<evidence type="ECO:0000256" key="17">
    <source>
        <dbReference type="SAM" id="MobiDB-lite"/>
    </source>
</evidence>
<comment type="caution">
    <text evidence="19">The sequence shown here is derived from an EMBL/GenBank/DDBJ whole genome shotgun (WGS) entry which is preliminary data.</text>
</comment>
<evidence type="ECO:0000256" key="16">
    <source>
        <dbReference type="PROSITE-ProRule" id="PRU10141"/>
    </source>
</evidence>
<dbReference type="Pfam" id="PF00069">
    <property type="entry name" value="Pkinase"/>
    <property type="match status" value="1"/>
</dbReference>
<name>A0ABP1R0B8_9HEXA</name>
<evidence type="ECO:0000259" key="18">
    <source>
        <dbReference type="PROSITE" id="PS50011"/>
    </source>
</evidence>
<dbReference type="PANTHER" id="PTHR46392">
    <property type="entry name" value="DUAL SERINE/THREONINE AND TYROSINE PROTEIN KINASE"/>
    <property type="match status" value="1"/>
</dbReference>
<comment type="catalytic activity">
    <reaction evidence="14">
        <text>L-threonyl-[protein] + ATP = O-phospho-L-threonyl-[protein] + ADP + H(+)</text>
        <dbReference type="Rhea" id="RHEA:46608"/>
        <dbReference type="Rhea" id="RHEA-COMP:11060"/>
        <dbReference type="Rhea" id="RHEA-COMP:11605"/>
        <dbReference type="ChEBI" id="CHEBI:15378"/>
        <dbReference type="ChEBI" id="CHEBI:30013"/>
        <dbReference type="ChEBI" id="CHEBI:30616"/>
        <dbReference type="ChEBI" id="CHEBI:61977"/>
        <dbReference type="ChEBI" id="CHEBI:456216"/>
        <dbReference type="EC" id="2.7.12.1"/>
    </reaction>
</comment>
<dbReference type="InterPro" id="IPR008271">
    <property type="entry name" value="Ser/Thr_kinase_AS"/>
</dbReference>
<dbReference type="InterPro" id="IPR051302">
    <property type="entry name" value="Dual_SerThr-Tyr_Kinase"/>
</dbReference>
<evidence type="ECO:0000256" key="13">
    <source>
        <dbReference type="ARBA" id="ARBA00049003"/>
    </source>
</evidence>
<reference evidence="19 20" key="1">
    <citation type="submission" date="2024-08" db="EMBL/GenBank/DDBJ databases">
        <authorList>
            <person name="Cucini C."/>
            <person name="Frati F."/>
        </authorList>
    </citation>
    <scope>NUCLEOTIDE SEQUENCE [LARGE SCALE GENOMIC DNA]</scope>
</reference>
<evidence type="ECO:0000256" key="15">
    <source>
        <dbReference type="ARBA" id="ARBA00051680"/>
    </source>
</evidence>
<protein>
    <recommendedName>
        <fullName evidence="10">Dual serine/threonine and tyrosine protein kinase</fullName>
        <ecNumber evidence="2">2.7.12.1</ecNumber>
    </recommendedName>
    <alternativeName>
        <fullName evidence="12">Dusty protein kinase</fullName>
    </alternativeName>
    <alternativeName>
        <fullName evidence="11">Receptor-interacting serine/threonine-protein kinase 5</fullName>
    </alternativeName>
</protein>
<evidence type="ECO:0000256" key="2">
    <source>
        <dbReference type="ARBA" id="ARBA00013203"/>
    </source>
</evidence>
<dbReference type="EC" id="2.7.12.1" evidence="2"/>
<dbReference type="SMART" id="SM00220">
    <property type="entry name" value="S_TKc"/>
    <property type="match status" value="1"/>
</dbReference>
<evidence type="ECO:0000256" key="9">
    <source>
        <dbReference type="ARBA" id="ARBA00023137"/>
    </source>
</evidence>
<evidence type="ECO:0000256" key="11">
    <source>
        <dbReference type="ARBA" id="ARBA00041268"/>
    </source>
</evidence>
<evidence type="ECO:0000256" key="1">
    <source>
        <dbReference type="ARBA" id="ARBA00004496"/>
    </source>
</evidence>
<comment type="subcellular location">
    <subcellularLocation>
        <location evidence="1">Cytoplasm</location>
    </subcellularLocation>
</comment>
<accession>A0ABP1R0B8</accession>
<feature type="region of interest" description="Disordered" evidence="17">
    <location>
        <begin position="1097"/>
        <end position="1135"/>
    </location>
</feature>
<gene>
    <name evidence="19" type="ORF">ODALV1_LOCUS16740</name>
</gene>
<evidence type="ECO:0000256" key="6">
    <source>
        <dbReference type="ARBA" id="ARBA00022741"/>
    </source>
</evidence>
<evidence type="ECO:0000313" key="20">
    <source>
        <dbReference type="Proteomes" id="UP001642540"/>
    </source>
</evidence>
<organism evidence="19 20">
    <name type="scientific">Orchesella dallaii</name>
    <dbReference type="NCBI Taxonomy" id="48710"/>
    <lineage>
        <taxon>Eukaryota</taxon>
        <taxon>Metazoa</taxon>
        <taxon>Ecdysozoa</taxon>
        <taxon>Arthropoda</taxon>
        <taxon>Hexapoda</taxon>
        <taxon>Collembola</taxon>
        <taxon>Entomobryomorpha</taxon>
        <taxon>Entomobryoidea</taxon>
        <taxon>Orchesellidae</taxon>
        <taxon>Orchesellinae</taxon>
        <taxon>Orchesella</taxon>
    </lineage>
</organism>
<evidence type="ECO:0000313" key="19">
    <source>
        <dbReference type="EMBL" id="CAL8115147.1"/>
    </source>
</evidence>
<dbReference type="PROSITE" id="PS00108">
    <property type="entry name" value="PROTEIN_KINASE_ST"/>
    <property type="match status" value="1"/>
</dbReference>
<evidence type="ECO:0000256" key="10">
    <source>
        <dbReference type="ARBA" id="ARBA00040421"/>
    </source>
</evidence>
<keyword evidence="7" id="KW-0418">Kinase</keyword>
<evidence type="ECO:0000256" key="5">
    <source>
        <dbReference type="ARBA" id="ARBA00022679"/>
    </source>
</evidence>
<dbReference type="Gene3D" id="1.10.510.10">
    <property type="entry name" value="Transferase(Phosphotransferase) domain 1"/>
    <property type="match status" value="1"/>
</dbReference>
<feature type="domain" description="Protein kinase" evidence="18">
    <location>
        <begin position="712"/>
        <end position="965"/>
    </location>
</feature>
<evidence type="ECO:0000256" key="8">
    <source>
        <dbReference type="ARBA" id="ARBA00022840"/>
    </source>
</evidence>
<keyword evidence="5" id="KW-0808">Transferase</keyword>
<keyword evidence="6 16" id="KW-0547">Nucleotide-binding</keyword>
<keyword evidence="8 16" id="KW-0067">ATP-binding</keyword>
<evidence type="ECO:0000256" key="14">
    <source>
        <dbReference type="ARBA" id="ARBA00049308"/>
    </source>
</evidence>
<evidence type="ECO:0000256" key="4">
    <source>
        <dbReference type="ARBA" id="ARBA00022527"/>
    </source>
</evidence>
<dbReference type="EMBL" id="CAXLJM020000051">
    <property type="protein sequence ID" value="CAL8115147.1"/>
    <property type="molecule type" value="Genomic_DNA"/>
</dbReference>
<dbReference type="SUPFAM" id="SSF56112">
    <property type="entry name" value="Protein kinase-like (PK-like)"/>
    <property type="match status" value="1"/>
</dbReference>
<evidence type="ECO:0000256" key="3">
    <source>
        <dbReference type="ARBA" id="ARBA00022490"/>
    </source>
</evidence>
<evidence type="ECO:0000256" key="12">
    <source>
        <dbReference type="ARBA" id="ARBA00042638"/>
    </source>
</evidence>
<dbReference type="PANTHER" id="PTHR46392:SF1">
    <property type="entry name" value="DUAL SERINE_THREONINE AND TYROSINE PROTEIN KINASE"/>
    <property type="match status" value="1"/>
</dbReference>
<dbReference type="InterPro" id="IPR011009">
    <property type="entry name" value="Kinase-like_dom_sf"/>
</dbReference>
<comment type="catalytic activity">
    <reaction evidence="13">
        <text>L-seryl-[protein] + ATP = O-phospho-L-seryl-[protein] + ADP + H(+)</text>
        <dbReference type="Rhea" id="RHEA:17989"/>
        <dbReference type="Rhea" id="RHEA-COMP:9863"/>
        <dbReference type="Rhea" id="RHEA-COMP:11604"/>
        <dbReference type="ChEBI" id="CHEBI:15378"/>
        <dbReference type="ChEBI" id="CHEBI:29999"/>
        <dbReference type="ChEBI" id="CHEBI:30616"/>
        <dbReference type="ChEBI" id="CHEBI:83421"/>
        <dbReference type="ChEBI" id="CHEBI:456216"/>
        <dbReference type="EC" id="2.7.12.1"/>
    </reaction>
</comment>
<feature type="binding site" evidence="16">
    <location>
        <position position="741"/>
    </location>
    <ligand>
        <name>ATP</name>
        <dbReference type="ChEBI" id="CHEBI:30616"/>
    </ligand>
</feature>
<sequence length="1135" mass="128877">MKPTTQPGMLVSRRPTWPGQCERNSQKSNNFNDRRQLYNMQEWRPTSDMRHRDASNLKKKAKMRIGLRSEFHRFSQNGVLLKRLYSDTLKALDDIYFSGVIPKEAWKNLDGKVKEIHKLRSTIGRPPSVIILGQNCRSKAILVNELLGQTQLPVEESTEALSWRMVRFKYSRGKSQVLLTLGSSYELVENLQENHWKSRHIGIRNIDLAVPEKEATGPLEDNPVVEVHLEHPLLQSSVQMVVPPTGNLKNLREVLQELFETTTPIVLYGVAGDSLSEEDVLHLQMIKGLSQKLPIFFIRMPTSEEISGLTEVDRNEVLNHGGFLFTPEGGTCGHVSVDPSGGTSDNIPSQLESLGFLSQGVEGSTTVIEETTVNGNNPPRKEVVTSRFIRCLNDLYALVQFVRSYLQSQLISASDFLHDIQNYCLQLFILSAFDMAREMQVTPKRIEYSRLKEAELFDSLLRIAEKKQDEMCNLIAETINERKEDILQKAERHQFDDPFVRNWEGPLSGKLVSQCMDEIRELVVLDLNNILAQKLITSVYCLHDTFLGTLERCISSLERNLNDIEDDSALASVALKQILTAAYQINISSDRSSSLLKGLIDKVKRILESLPWYTVDSVDASWRRTIANDILKVNLVCQKQLAQTLCGQLREKLKASHESFIVALRHLETHHNERLEKTGEQGFRLRKIHAPRLARLSLETSSIIDFLRFGMPSYGKEVGRGQYGVVYACEYWGPFRPCAVKSVVPMDDKHWNDLAMEFYFMKSIPENERVVRVRGSVIDHSYAGGIPAVLIIMDKLSRDLYCAIKVGLPWLTRLQVALDVVSGIRYLHSQGLVHRDIKLKNILLDEHNRAKLTDLGFCKPEAMMSGSIVGTPIHMAPELFSGQYDNSVDVYAFGILFWYLCAGTVKLPQAFEQCQNKELLWNSVRKGCRPEKLKEFDEECWQLMETCWAGQPSQRPLLGLVEPVLQSIRMRYVKGESVMQERLSTRRKRQFGLLSWPNPDDLKVEEYAIPGALEKNGAGPSRASTVIGPDVPLHLPFQMDPIPPNDIPVQNMDTVRVTNDISDMDRTLYEHRDRNAFLEQSLDRFAVDDAFDCETPEPRSGKNIYEDGINETNGVGKESPQDQFPMSVPFLNGSS</sequence>
<dbReference type="InterPro" id="IPR017441">
    <property type="entry name" value="Protein_kinase_ATP_BS"/>
</dbReference>
<dbReference type="InterPro" id="IPR000719">
    <property type="entry name" value="Prot_kinase_dom"/>
</dbReference>
<dbReference type="PROSITE" id="PS00107">
    <property type="entry name" value="PROTEIN_KINASE_ATP"/>
    <property type="match status" value="1"/>
</dbReference>
<feature type="region of interest" description="Disordered" evidence="17">
    <location>
        <begin position="1"/>
        <end position="29"/>
    </location>
</feature>
<evidence type="ECO:0000256" key="7">
    <source>
        <dbReference type="ARBA" id="ARBA00022777"/>
    </source>
</evidence>
<comment type="catalytic activity">
    <reaction evidence="15">
        <text>L-tyrosyl-[protein] + ATP = O-phospho-L-tyrosyl-[protein] + ADP + H(+)</text>
        <dbReference type="Rhea" id="RHEA:10596"/>
        <dbReference type="Rhea" id="RHEA-COMP:10136"/>
        <dbReference type="Rhea" id="RHEA-COMP:20101"/>
        <dbReference type="ChEBI" id="CHEBI:15378"/>
        <dbReference type="ChEBI" id="CHEBI:30616"/>
        <dbReference type="ChEBI" id="CHEBI:46858"/>
        <dbReference type="ChEBI" id="CHEBI:61978"/>
        <dbReference type="ChEBI" id="CHEBI:456216"/>
        <dbReference type="EC" id="2.7.12.1"/>
    </reaction>
</comment>
<proteinExistence type="predicted"/>
<dbReference type="Proteomes" id="UP001642540">
    <property type="component" value="Unassembled WGS sequence"/>
</dbReference>